<name>A0A2X4Y037_9GAMM</name>
<gene>
    <name evidence="1" type="primary">ves</name>
    <name evidence="1" type="ORF">NCTC12151_02483</name>
</gene>
<dbReference type="SUPFAM" id="SSF51182">
    <property type="entry name" value="RmlC-like cupins"/>
    <property type="match status" value="1"/>
</dbReference>
<dbReference type="KEGG" id="lri:NCTC12151_02483"/>
<dbReference type="InterPro" id="IPR010282">
    <property type="entry name" value="Uncharacterised_HutD/Ves"/>
</dbReference>
<dbReference type="AlphaFoldDB" id="A0A2X4Y037"/>
<dbReference type="Gene3D" id="2.60.120.10">
    <property type="entry name" value="Jelly Rolls"/>
    <property type="match status" value="2"/>
</dbReference>
<dbReference type="EMBL" id="LS483470">
    <property type="protein sequence ID" value="SQI42144.1"/>
    <property type="molecule type" value="Genomic_DNA"/>
</dbReference>
<dbReference type="PANTHER" id="PTHR37943:SF1">
    <property type="entry name" value="PROTEIN VES"/>
    <property type="match status" value="1"/>
</dbReference>
<dbReference type="RefSeq" id="WP_111740918.1">
    <property type="nucleotide sequence ID" value="NZ_LR698987.1"/>
</dbReference>
<dbReference type="InterPro" id="IPR011051">
    <property type="entry name" value="RmlC_Cupin_sf"/>
</dbReference>
<dbReference type="Proteomes" id="UP000249005">
    <property type="component" value="Chromosome 1"/>
</dbReference>
<proteinExistence type="predicted"/>
<dbReference type="OrthoDB" id="9800082at2"/>
<dbReference type="InterPro" id="IPR014710">
    <property type="entry name" value="RmlC-like_jellyroll"/>
</dbReference>
<evidence type="ECO:0000313" key="2">
    <source>
        <dbReference type="Proteomes" id="UP000249005"/>
    </source>
</evidence>
<reference evidence="1 2" key="1">
    <citation type="submission" date="2018-06" db="EMBL/GenBank/DDBJ databases">
        <authorList>
            <consortium name="Pathogen Informatics"/>
            <person name="Doyle S."/>
        </authorList>
    </citation>
    <scope>NUCLEOTIDE SEQUENCE [LARGE SCALE GENOMIC DNA]</scope>
    <source>
        <strain evidence="1 2">NCTC12151</strain>
    </source>
</reference>
<dbReference type="PANTHER" id="PTHR37943">
    <property type="entry name" value="PROTEIN VES"/>
    <property type="match status" value="1"/>
</dbReference>
<dbReference type="Pfam" id="PF05962">
    <property type="entry name" value="HutD"/>
    <property type="match status" value="1"/>
</dbReference>
<protein>
    <submittedName>
        <fullName evidence="1">Various environmental stresses-induced protein</fullName>
    </submittedName>
</protein>
<organism evidence="1 2">
    <name type="scientific">Leminorella richardii</name>
    <dbReference type="NCBI Taxonomy" id="158841"/>
    <lineage>
        <taxon>Bacteria</taxon>
        <taxon>Pseudomonadati</taxon>
        <taxon>Pseudomonadota</taxon>
        <taxon>Gammaproteobacteria</taxon>
        <taxon>Enterobacterales</taxon>
        <taxon>Budviciaceae</taxon>
        <taxon>Leminorella</taxon>
    </lineage>
</organism>
<accession>A0A2X4Y037</accession>
<sequence length="198" mass="22253">MNQWQILRYGDYREMRWKNGAGTTREIVRYPEDGNDFQWRLSMATVSQSGAFSTYSGYHRLLSVLSGGGMRLHIDDAPPVSLRQFESVAFSGDSQVDSQLIDGPLLDFNLIYRSEEYEAQLSWRAGAAEPQTLDCYADVLLIFSAGDRLDIDLSDSPSLSLGRYDCALLQNGASFSSFSLYAEGYWAIVELRSRNKVA</sequence>
<dbReference type="CDD" id="cd20293">
    <property type="entry name" value="cupin_HutD_N"/>
    <property type="match status" value="1"/>
</dbReference>
<keyword evidence="2" id="KW-1185">Reference proteome</keyword>
<evidence type="ECO:0000313" key="1">
    <source>
        <dbReference type="EMBL" id="SQI42144.1"/>
    </source>
</evidence>